<evidence type="ECO:0000256" key="3">
    <source>
        <dbReference type="ARBA" id="ARBA00022475"/>
    </source>
</evidence>
<evidence type="ECO:0000259" key="9">
    <source>
        <dbReference type="PROSITE" id="PS50893"/>
    </source>
</evidence>
<keyword evidence="2" id="KW-0813">Transport</keyword>
<reference evidence="10 11" key="1">
    <citation type="submission" date="2011-03" db="EMBL/GenBank/DDBJ databases">
        <title>The complete genome of Archaeoglobus veneficus SNP6.</title>
        <authorList>
            <consortium name="US DOE Joint Genome Institute (JGI-PGF)"/>
            <person name="Lucas S."/>
            <person name="Copeland A."/>
            <person name="Lapidus A."/>
            <person name="Bruce D."/>
            <person name="Goodwin L."/>
            <person name="Pitluck S."/>
            <person name="Kyrpides N."/>
            <person name="Mavromatis K."/>
            <person name="Pagani I."/>
            <person name="Ivanova N."/>
            <person name="Mikhailova N."/>
            <person name="Lu M."/>
            <person name="Detter J.C."/>
            <person name="Tapia R."/>
            <person name="Han C."/>
            <person name="Land M."/>
            <person name="Hauser L."/>
            <person name="Markowitz V."/>
            <person name="Cheng J.-F."/>
            <person name="Hugenholtz P."/>
            <person name="Woyke T."/>
            <person name="Wu D."/>
            <person name="Spring S."/>
            <person name="Brambilla E."/>
            <person name="Klenk H.-P."/>
            <person name="Eisen J.A."/>
        </authorList>
    </citation>
    <scope>NUCLEOTIDE SEQUENCE [LARGE SCALE GENOMIC DNA]</scope>
    <source>
        <strain>SNP6</strain>
    </source>
</reference>
<dbReference type="RefSeq" id="WP_013682961.1">
    <property type="nucleotide sequence ID" value="NC_015320.1"/>
</dbReference>
<dbReference type="Gene3D" id="3.40.50.300">
    <property type="entry name" value="P-loop containing nucleotide triphosphate hydrolases"/>
    <property type="match status" value="2"/>
</dbReference>
<dbReference type="InterPro" id="IPR003593">
    <property type="entry name" value="AAA+_ATPase"/>
</dbReference>
<dbReference type="PANTHER" id="PTHR43553">
    <property type="entry name" value="HEAVY METAL TRANSPORTER"/>
    <property type="match status" value="1"/>
</dbReference>
<dbReference type="KEGG" id="ave:Arcve_0248"/>
<evidence type="ECO:0000256" key="6">
    <source>
        <dbReference type="ARBA" id="ARBA00022967"/>
    </source>
</evidence>
<keyword evidence="5" id="KW-0067">ATP-binding</keyword>
<dbReference type="PROSITE" id="PS00211">
    <property type="entry name" value="ABC_TRANSPORTER_1"/>
    <property type="match status" value="1"/>
</dbReference>
<dbReference type="STRING" id="693661.Arcve_0248"/>
<dbReference type="EMBL" id="CP002588">
    <property type="protein sequence ID" value="AEA46285.1"/>
    <property type="molecule type" value="Genomic_DNA"/>
</dbReference>
<dbReference type="Proteomes" id="UP000008136">
    <property type="component" value="Chromosome"/>
</dbReference>
<feature type="domain" description="ABC transporter" evidence="9">
    <location>
        <begin position="225"/>
        <end position="398"/>
    </location>
</feature>
<dbReference type="AlphaFoldDB" id="F2KNQ7"/>
<name>F2KNQ7_ARCVS</name>
<dbReference type="GO" id="GO:0043190">
    <property type="term" value="C:ATP-binding cassette (ABC) transporter complex"/>
    <property type="evidence" value="ECO:0007669"/>
    <property type="project" value="TreeGrafter"/>
</dbReference>
<dbReference type="OrthoDB" id="35850at2157"/>
<dbReference type="eggNOG" id="arCOG00188">
    <property type="taxonomic scope" value="Archaea"/>
</dbReference>
<dbReference type="InterPro" id="IPR050095">
    <property type="entry name" value="ECF_ABC_transporter_ATP-bd"/>
</dbReference>
<dbReference type="PANTHER" id="PTHR43553:SF27">
    <property type="entry name" value="ENERGY-COUPLING FACTOR TRANSPORTER ATP-BINDING PROTEIN ECFA2"/>
    <property type="match status" value="1"/>
</dbReference>
<dbReference type="InterPro" id="IPR015856">
    <property type="entry name" value="ABC_transpr_CbiO/EcfA_su"/>
</dbReference>
<feature type="domain" description="ABC transporter" evidence="9">
    <location>
        <begin position="2"/>
        <end position="229"/>
    </location>
</feature>
<dbReference type="Pfam" id="PF00005">
    <property type="entry name" value="ABC_tran"/>
    <property type="match status" value="2"/>
</dbReference>
<keyword evidence="7" id="KW-0472">Membrane</keyword>
<accession>F2KNQ7</accession>
<dbReference type="GO" id="GO:0042626">
    <property type="term" value="F:ATPase-coupled transmembrane transporter activity"/>
    <property type="evidence" value="ECO:0007669"/>
    <property type="project" value="TreeGrafter"/>
</dbReference>
<comment type="subcellular location">
    <subcellularLocation>
        <location evidence="1">Cell membrane</location>
        <topology evidence="1">Peripheral membrane protein</topology>
    </subcellularLocation>
</comment>
<dbReference type="GO" id="GO:0016887">
    <property type="term" value="F:ATP hydrolysis activity"/>
    <property type="evidence" value="ECO:0007669"/>
    <property type="project" value="InterPro"/>
</dbReference>
<evidence type="ECO:0000256" key="8">
    <source>
        <dbReference type="ARBA" id="ARBA00025157"/>
    </source>
</evidence>
<gene>
    <name evidence="10" type="ordered locus">Arcve_0248</name>
</gene>
<dbReference type="CDD" id="cd03225">
    <property type="entry name" value="ABC_cobalt_CbiO_domain1"/>
    <property type="match status" value="2"/>
</dbReference>
<evidence type="ECO:0000256" key="2">
    <source>
        <dbReference type="ARBA" id="ARBA00022448"/>
    </source>
</evidence>
<keyword evidence="4" id="KW-0547">Nucleotide-binding</keyword>
<dbReference type="HOGENOM" id="CLU_000604_86_7_2"/>
<organism evidence="10 11">
    <name type="scientific">Archaeoglobus veneficus (strain DSM 11195 / SNP6)</name>
    <dbReference type="NCBI Taxonomy" id="693661"/>
    <lineage>
        <taxon>Archaea</taxon>
        <taxon>Methanobacteriati</taxon>
        <taxon>Methanobacteriota</taxon>
        <taxon>Archaeoglobi</taxon>
        <taxon>Archaeoglobales</taxon>
        <taxon>Archaeoglobaceae</taxon>
        <taxon>Archaeoglobus</taxon>
    </lineage>
</organism>
<protein>
    <submittedName>
        <fullName evidence="10">ABC transporter related protein</fullName>
    </submittedName>
</protein>
<evidence type="ECO:0000256" key="1">
    <source>
        <dbReference type="ARBA" id="ARBA00004202"/>
    </source>
</evidence>
<dbReference type="SMART" id="SM00382">
    <property type="entry name" value="AAA"/>
    <property type="match status" value="2"/>
</dbReference>
<evidence type="ECO:0000256" key="7">
    <source>
        <dbReference type="ARBA" id="ARBA00023136"/>
    </source>
</evidence>
<evidence type="ECO:0000313" key="10">
    <source>
        <dbReference type="EMBL" id="AEA46285.1"/>
    </source>
</evidence>
<keyword evidence="3" id="KW-1003">Cell membrane</keyword>
<comment type="function">
    <text evidence="8">Probably part of an ABC transporter complex. Responsible for energy coupling to the transport system.</text>
</comment>
<dbReference type="PROSITE" id="PS50893">
    <property type="entry name" value="ABC_TRANSPORTER_2"/>
    <property type="match status" value="2"/>
</dbReference>
<evidence type="ECO:0000313" key="11">
    <source>
        <dbReference type="Proteomes" id="UP000008136"/>
    </source>
</evidence>
<dbReference type="InterPro" id="IPR017871">
    <property type="entry name" value="ABC_transporter-like_CS"/>
</dbReference>
<evidence type="ECO:0000256" key="4">
    <source>
        <dbReference type="ARBA" id="ARBA00022741"/>
    </source>
</evidence>
<evidence type="ECO:0000256" key="5">
    <source>
        <dbReference type="ARBA" id="ARBA00022840"/>
    </source>
</evidence>
<dbReference type="InterPro" id="IPR003439">
    <property type="entry name" value="ABC_transporter-like_ATP-bd"/>
</dbReference>
<dbReference type="GO" id="GO:0005524">
    <property type="term" value="F:ATP binding"/>
    <property type="evidence" value="ECO:0007669"/>
    <property type="project" value="UniProtKB-KW"/>
</dbReference>
<dbReference type="SUPFAM" id="SSF52540">
    <property type="entry name" value="P-loop containing nucleoside triphosphate hydrolases"/>
    <property type="match status" value="2"/>
</dbReference>
<sequence>MIELKNVSYTYPNGRKALDKVSFHALHGEKVFVAGKTGSGKSTMLRILNGLIPNFYGGRLDGDVRVYGEKPGVKRVFFVSQHPEEQILCDRVIDEIVFPLLQRGWSWKDAVNAAEWAAKRCGIEHLLERCTSELSEGEKQLVVISTAIASDAECIVLDEPFSHLYPETALKLLRKITKTDRTVIASEHRLEMSEQFDRVFWLGDETLETDVKVSDGNGSKGEERSTSDDVAIEAELTIGYDEPLTSVSLEVARGEIHAIVGPNGSGKTTLLKTIAGILKPIEGKVKVKGKVSMAFQYPNYHFSAKSVEREVSPEMLRLFGLTHLSNRHPHALSGGEAKRVSIAKAFAGDVVLLDEPTAGQDYEFRSRLLRIARKTDKTVIIATHDLKLASMCDGVIELC</sequence>
<keyword evidence="11" id="KW-1185">Reference proteome</keyword>
<keyword evidence="6" id="KW-1278">Translocase</keyword>
<dbReference type="GeneID" id="10393342"/>
<proteinExistence type="predicted"/>
<dbReference type="InterPro" id="IPR027417">
    <property type="entry name" value="P-loop_NTPase"/>
</dbReference>